<proteinExistence type="predicted"/>
<keyword evidence="1" id="KW-1133">Transmembrane helix</keyword>
<keyword evidence="1" id="KW-0472">Membrane</keyword>
<name>A0A0K2VJD7_LEPSM</name>
<sequence length="56" mass="6586">RFVCAHQKWRLLTFRISYRVIIIVLLGHRVELRINIGIILANVFVNILLSFLPCHS</sequence>
<feature type="non-terminal residue" evidence="2">
    <location>
        <position position="1"/>
    </location>
</feature>
<organism evidence="2">
    <name type="scientific">Lepeophtheirus salmonis</name>
    <name type="common">Salmon louse</name>
    <name type="synonym">Caligus salmonis</name>
    <dbReference type="NCBI Taxonomy" id="72036"/>
    <lineage>
        <taxon>Eukaryota</taxon>
        <taxon>Metazoa</taxon>
        <taxon>Ecdysozoa</taxon>
        <taxon>Arthropoda</taxon>
        <taxon>Crustacea</taxon>
        <taxon>Multicrustacea</taxon>
        <taxon>Hexanauplia</taxon>
        <taxon>Copepoda</taxon>
        <taxon>Siphonostomatoida</taxon>
        <taxon>Caligidae</taxon>
        <taxon>Lepeophtheirus</taxon>
    </lineage>
</organism>
<feature type="transmembrane region" description="Helical" evidence="1">
    <location>
        <begin position="34"/>
        <end position="52"/>
    </location>
</feature>
<keyword evidence="1" id="KW-0812">Transmembrane</keyword>
<protein>
    <submittedName>
        <fullName evidence="2">Uncharacterized protein</fullName>
    </submittedName>
</protein>
<dbReference type="EMBL" id="HACA01032740">
    <property type="protein sequence ID" value="CDW50101.1"/>
    <property type="molecule type" value="Transcribed_RNA"/>
</dbReference>
<evidence type="ECO:0000313" key="2">
    <source>
        <dbReference type="EMBL" id="CDW50101.1"/>
    </source>
</evidence>
<accession>A0A0K2VJD7</accession>
<evidence type="ECO:0000256" key="1">
    <source>
        <dbReference type="SAM" id="Phobius"/>
    </source>
</evidence>
<reference evidence="2" key="1">
    <citation type="submission" date="2014-05" db="EMBL/GenBank/DDBJ databases">
        <authorList>
            <person name="Chronopoulou M."/>
        </authorList>
    </citation>
    <scope>NUCLEOTIDE SEQUENCE</scope>
    <source>
        <tissue evidence="2">Whole organism</tissue>
    </source>
</reference>
<dbReference type="AlphaFoldDB" id="A0A0K2VJD7"/>